<evidence type="ECO:0000256" key="1">
    <source>
        <dbReference type="SAM" id="Phobius"/>
    </source>
</evidence>
<gene>
    <name evidence="3" type="ORF">ACFQMH_32595</name>
</gene>
<evidence type="ECO:0008006" key="5">
    <source>
        <dbReference type="Google" id="ProtNLM"/>
    </source>
</evidence>
<reference evidence="4" key="1">
    <citation type="journal article" date="2019" name="Int. J. Syst. Evol. Microbiol.">
        <title>The Global Catalogue of Microorganisms (GCM) 10K type strain sequencing project: providing services to taxonomists for standard genome sequencing and annotation.</title>
        <authorList>
            <consortium name="The Broad Institute Genomics Platform"/>
            <consortium name="The Broad Institute Genome Sequencing Center for Infectious Disease"/>
            <person name="Wu L."/>
            <person name="Ma J."/>
        </authorList>
    </citation>
    <scope>NUCLEOTIDE SEQUENCE [LARGE SCALE GENOMIC DNA]</scope>
    <source>
        <strain evidence="4">JCM 4855</strain>
    </source>
</reference>
<name>A0ABW2EDT2_9ACTN</name>
<feature type="chain" id="PRO_5045575154" description="Gram-positive cocci surface proteins LPxTG domain-containing protein" evidence="2">
    <location>
        <begin position="27"/>
        <end position="385"/>
    </location>
</feature>
<keyword evidence="1" id="KW-0812">Transmembrane</keyword>
<proteinExistence type="predicted"/>
<evidence type="ECO:0000313" key="4">
    <source>
        <dbReference type="Proteomes" id="UP001596409"/>
    </source>
</evidence>
<dbReference type="RefSeq" id="WP_308434639.1">
    <property type="nucleotide sequence ID" value="NZ_BMWA01000003.1"/>
</dbReference>
<sequence>MRLFTPASPCLAAAAALLAASAPAVPAPAESVVPASAAAPAVLPSVVPASAAFAVPASAAVRAVLPSAAPAPASPAVPAPTAPVVPASAAPVVPASAAFAVPASAAVPAAFPSAAPVPAAPASEALPSADPASAVPASAASVAAVPVAASASAPASPRAAPLPACATPDDSTFPLTTRIHGGPAAYAPGGGHGTWYLDLTNTTSRTCEGVHPVVVLVDAERALKPSQPRLEFYDGARRHPVALEATDEDELIGAFDGEDAGFAGFTVGPGRTLGVKVRLAFAADTVPNEVTVKAAVVQRRGGDGDWIGQSDDYRFRVEGGDSAAARTSEPMTPSVAATPDGTGAGFPFADELAGTGFGRIGTALAAVVLLLGAGSAAVLLGRRRR</sequence>
<feature type="signal peptide" evidence="2">
    <location>
        <begin position="1"/>
        <end position="26"/>
    </location>
</feature>
<keyword evidence="1" id="KW-0472">Membrane</keyword>
<keyword evidence="2" id="KW-0732">Signal</keyword>
<evidence type="ECO:0000313" key="3">
    <source>
        <dbReference type="EMBL" id="MFC7016350.1"/>
    </source>
</evidence>
<keyword evidence="1" id="KW-1133">Transmembrane helix</keyword>
<feature type="transmembrane region" description="Helical" evidence="1">
    <location>
        <begin position="360"/>
        <end position="380"/>
    </location>
</feature>
<evidence type="ECO:0000256" key="2">
    <source>
        <dbReference type="SAM" id="SignalP"/>
    </source>
</evidence>
<accession>A0ABW2EDT2</accession>
<comment type="caution">
    <text evidence="3">The sequence shown here is derived from an EMBL/GenBank/DDBJ whole genome shotgun (WGS) entry which is preliminary data.</text>
</comment>
<dbReference type="Proteomes" id="UP001596409">
    <property type="component" value="Unassembled WGS sequence"/>
</dbReference>
<protein>
    <recommendedName>
        <fullName evidence="5">Gram-positive cocci surface proteins LPxTG domain-containing protein</fullName>
    </recommendedName>
</protein>
<keyword evidence="4" id="KW-1185">Reference proteome</keyword>
<organism evidence="3 4">
    <name type="scientific">Streptomyces viridiviolaceus</name>
    <dbReference type="NCBI Taxonomy" id="68282"/>
    <lineage>
        <taxon>Bacteria</taxon>
        <taxon>Bacillati</taxon>
        <taxon>Actinomycetota</taxon>
        <taxon>Actinomycetes</taxon>
        <taxon>Kitasatosporales</taxon>
        <taxon>Streptomycetaceae</taxon>
        <taxon>Streptomyces</taxon>
    </lineage>
</organism>
<dbReference type="EMBL" id="JBHSYM010000080">
    <property type="protein sequence ID" value="MFC7016350.1"/>
    <property type="molecule type" value="Genomic_DNA"/>
</dbReference>